<feature type="compositionally biased region" description="Basic and acidic residues" evidence="1">
    <location>
        <begin position="460"/>
        <end position="474"/>
    </location>
</feature>
<dbReference type="EMBL" id="CP041636">
    <property type="protein sequence ID" value="QDO96644.1"/>
    <property type="molecule type" value="Genomic_DNA"/>
</dbReference>
<protein>
    <submittedName>
        <fullName evidence="2">Uncharacterized protein</fullName>
    </submittedName>
</protein>
<organism evidence="2 3">
    <name type="scientific">Ferrovibrio terrae</name>
    <dbReference type="NCBI Taxonomy" id="2594003"/>
    <lineage>
        <taxon>Bacteria</taxon>
        <taxon>Pseudomonadati</taxon>
        <taxon>Pseudomonadota</taxon>
        <taxon>Alphaproteobacteria</taxon>
        <taxon>Rhodospirillales</taxon>
        <taxon>Rhodospirillaceae</taxon>
        <taxon>Ferrovibrio</taxon>
    </lineage>
</organism>
<accession>A0A516GYN3</accession>
<evidence type="ECO:0000313" key="3">
    <source>
        <dbReference type="Proteomes" id="UP000317496"/>
    </source>
</evidence>
<dbReference type="RefSeq" id="WP_144067625.1">
    <property type="nucleotide sequence ID" value="NZ_CP041636.1"/>
</dbReference>
<dbReference type="OrthoDB" id="9146762at2"/>
<dbReference type="Proteomes" id="UP000317496">
    <property type="component" value="Chromosome"/>
</dbReference>
<proteinExistence type="predicted"/>
<evidence type="ECO:0000313" key="2">
    <source>
        <dbReference type="EMBL" id="QDO96644.1"/>
    </source>
</evidence>
<sequence length="556" mass="62031">MTKIGLEFLENTGGDSEGLSESGIEFFKDRPFAAVAREMGQNSRDARLDADKPVRITFDVLSIKASEFPSIEEFRAAATVCLEKADRPRNEKEKGFFQHAVQVLDASEITVLKIADYNTKGATGPCEEGRPFHTLAKTEGSSTKEDISSGGSFGIGKNAVFALSDIHTAFFSTQYKDENGSDHFLCMGKTLFISHRDKAGKQRRRKGYWGRLQGYMPLDNPKEIPAWMLRETRGTSIFSICMRHNKTDWRYEMAAAIIMNFFCAIEQREMEFEIDKGSIKINRNTLQSMLRDAKILEAVKQLNASEPFEVAKNLHACLIDEKTIISELDVPELGKVRVSVLLRDGLNYTVGIIRNGMYITKSLSHFNEPFKNFPLYRDFSAIIEPVGKGEGEWFKRLEGPRHDDLSAERISDPALREQGQRAFERLAKQIRARLKGLARTEAKSKIELDELSDFFASDQTRQEDDAATETDPKALKPTPVMKSPPKKKTVAAAKSEDEDQPPVDGPGDQPISEKPGDIPGFGEGHGDGEGDGDRDNDPKPKGRPEHARSSCRASAI</sequence>
<feature type="region of interest" description="Disordered" evidence="1">
    <location>
        <begin position="457"/>
        <end position="556"/>
    </location>
</feature>
<keyword evidence="3" id="KW-1185">Reference proteome</keyword>
<dbReference type="AlphaFoldDB" id="A0A516GYN3"/>
<evidence type="ECO:0000256" key="1">
    <source>
        <dbReference type="SAM" id="MobiDB-lite"/>
    </source>
</evidence>
<reference evidence="2 3" key="1">
    <citation type="submission" date="2019-07" db="EMBL/GenBank/DDBJ databases">
        <title>Genome sequencing for Ferrovibrio sp. K5.</title>
        <authorList>
            <person name="Park S.-J."/>
        </authorList>
    </citation>
    <scope>NUCLEOTIDE SEQUENCE [LARGE SCALE GENOMIC DNA]</scope>
    <source>
        <strain evidence="2 3">K5</strain>
    </source>
</reference>
<name>A0A516GYN3_9PROT</name>
<gene>
    <name evidence="2" type="ORF">FNB15_04840</name>
</gene>
<dbReference type="KEGG" id="fer:FNB15_04840"/>
<feature type="compositionally biased region" description="Basic and acidic residues" evidence="1">
    <location>
        <begin position="524"/>
        <end position="548"/>
    </location>
</feature>